<evidence type="ECO:0000256" key="6">
    <source>
        <dbReference type="ARBA" id="ARBA00022723"/>
    </source>
</evidence>
<organism evidence="12 13">
    <name type="scientific">Mycolicibacillus trivialis</name>
    <dbReference type="NCBI Taxonomy" id="1798"/>
    <lineage>
        <taxon>Bacteria</taxon>
        <taxon>Bacillati</taxon>
        <taxon>Actinomycetota</taxon>
        <taxon>Actinomycetes</taxon>
        <taxon>Mycobacteriales</taxon>
        <taxon>Mycobacteriaceae</taxon>
        <taxon>Mycolicibacillus</taxon>
    </lineage>
</organism>
<dbReference type="GO" id="GO:0005524">
    <property type="term" value="F:ATP binding"/>
    <property type="evidence" value="ECO:0007669"/>
    <property type="project" value="UniProtKB-KW"/>
</dbReference>
<sequence length="155" mass="16795">MSDRAGRARLPTAADTVALGARFGRQLRAGDVVVLSGPLGAGKTMLTKGIAEGLDVDGPITSPTYVLARVHRARRDGDPDLVHVDVYRLLEHPGADLLAELDSLDLDTDLDDAVVVVEWGEGLVERLAERHLDVRLDREPGGDDGRTVTWRWSIP</sequence>
<dbReference type="AlphaFoldDB" id="A0A1X2EE47"/>
<dbReference type="Pfam" id="PF02367">
    <property type="entry name" value="TsaE"/>
    <property type="match status" value="1"/>
</dbReference>
<evidence type="ECO:0000313" key="12">
    <source>
        <dbReference type="EMBL" id="ORW98950.1"/>
    </source>
</evidence>
<dbReference type="RefSeq" id="WP_085111423.1">
    <property type="nucleotide sequence ID" value="NZ_JACKSN010000058.1"/>
</dbReference>
<evidence type="ECO:0000256" key="9">
    <source>
        <dbReference type="ARBA" id="ARBA00022842"/>
    </source>
</evidence>
<evidence type="ECO:0000256" key="2">
    <source>
        <dbReference type="ARBA" id="ARBA00007599"/>
    </source>
</evidence>
<evidence type="ECO:0000256" key="4">
    <source>
        <dbReference type="ARBA" id="ARBA00022490"/>
    </source>
</evidence>
<evidence type="ECO:0000256" key="11">
    <source>
        <dbReference type="ARBA" id="ARBA00032441"/>
    </source>
</evidence>
<comment type="function">
    <text evidence="10">Required for the formation of a threonylcarbamoyl group on adenosine at position 37 (t(6)A37) in tRNAs that read codons beginning with adenine. Is involved in the transfer of the threonylcarbamoyl moiety of threonylcarbamoyl-AMP (TC-AMP) to the N6 group of A37, together with TsaD and TsaB. TsaE seems to play an indirect role in the t(6)A biosynthesis pathway, possibly in regulating the core enzymatic function of TsaD.</text>
</comment>
<dbReference type="STRING" id="1798.AWC30_17045"/>
<evidence type="ECO:0000256" key="5">
    <source>
        <dbReference type="ARBA" id="ARBA00022694"/>
    </source>
</evidence>
<comment type="similarity">
    <text evidence="2">Belongs to the TsaE family.</text>
</comment>
<dbReference type="EMBL" id="LQPZ01000052">
    <property type="protein sequence ID" value="ORW98950.1"/>
    <property type="molecule type" value="Genomic_DNA"/>
</dbReference>
<dbReference type="Proteomes" id="UP000193090">
    <property type="component" value="Unassembled WGS sequence"/>
</dbReference>
<dbReference type="OrthoDB" id="9800307at2"/>
<keyword evidence="4" id="KW-0963">Cytoplasm</keyword>
<evidence type="ECO:0000256" key="7">
    <source>
        <dbReference type="ARBA" id="ARBA00022741"/>
    </source>
</evidence>
<gene>
    <name evidence="12" type="ORF">AWC30_17045</name>
</gene>
<keyword evidence="13" id="KW-1185">Reference proteome</keyword>
<keyword evidence="6" id="KW-0479">Metal-binding</keyword>
<dbReference type="FunFam" id="3.40.50.300:FF:001732">
    <property type="entry name" value="tRNA threonylcarbamoyladenosine biosynthesis protein TsaE"/>
    <property type="match status" value="1"/>
</dbReference>
<evidence type="ECO:0000256" key="1">
    <source>
        <dbReference type="ARBA" id="ARBA00004496"/>
    </source>
</evidence>
<reference evidence="12 13" key="1">
    <citation type="submission" date="2016-01" db="EMBL/GenBank/DDBJ databases">
        <title>The new phylogeny of the genus Mycobacterium.</title>
        <authorList>
            <person name="Tarcisio F."/>
            <person name="Conor M."/>
            <person name="Antonella G."/>
            <person name="Elisabetta G."/>
            <person name="Giulia F.S."/>
            <person name="Sara T."/>
            <person name="Anna F."/>
            <person name="Clotilde B."/>
            <person name="Roberto B."/>
            <person name="Veronica D.S."/>
            <person name="Fabio R."/>
            <person name="Monica P."/>
            <person name="Olivier J."/>
            <person name="Enrico T."/>
            <person name="Nicola S."/>
        </authorList>
    </citation>
    <scope>NUCLEOTIDE SEQUENCE [LARGE SCALE GENOMIC DNA]</scope>
    <source>
        <strain evidence="12 13">DSM 44153</strain>
    </source>
</reference>
<dbReference type="PANTHER" id="PTHR33540:SF2">
    <property type="entry name" value="TRNA THREONYLCARBAMOYLADENOSINE BIOSYNTHESIS PROTEIN TSAE"/>
    <property type="match status" value="1"/>
</dbReference>
<dbReference type="PANTHER" id="PTHR33540">
    <property type="entry name" value="TRNA THREONYLCARBAMOYLADENOSINE BIOSYNTHESIS PROTEIN TSAE"/>
    <property type="match status" value="1"/>
</dbReference>
<evidence type="ECO:0000256" key="10">
    <source>
        <dbReference type="ARBA" id="ARBA00024908"/>
    </source>
</evidence>
<keyword evidence="5" id="KW-0819">tRNA processing</keyword>
<evidence type="ECO:0000256" key="3">
    <source>
        <dbReference type="ARBA" id="ARBA00019010"/>
    </source>
</evidence>
<protein>
    <recommendedName>
        <fullName evidence="3">tRNA threonylcarbamoyladenosine biosynthesis protein TsaE</fullName>
    </recommendedName>
    <alternativeName>
        <fullName evidence="11">t(6)A37 threonylcarbamoyladenosine biosynthesis protein TsaE</fullName>
    </alternativeName>
</protein>
<evidence type="ECO:0000313" key="13">
    <source>
        <dbReference type="Proteomes" id="UP000193090"/>
    </source>
</evidence>
<dbReference type="GO" id="GO:0002949">
    <property type="term" value="P:tRNA threonylcarbamoyladenosine modification"/>
    <property type="evidence" value="ECO:0007669"/>
    <property type="project" value="InterPro"/>
</dbReference>
<dbReference type="InterPro" id="IPR003442">
    <property type="entry name" value="T6A_TsaE"/>
</dbReference>
<evidence type="ECO:0000256" key="8">
    <source>
        <dbReference type="ARBA" id="ARBA00022840"/>
    </source>
</evidence>
<name>A0A1X2EE47_9MYCO</name>
<dbReference type="InterPro" id="IPR027417">
    <property type="entry name" value="P-loop_NTPase"/>
</dbReference>
<dbReference type="GO" id="GO:0005737">
    <property type="term" value="C:cytoplasm"/>
    <property type="evidence" value="ECO:0007669"/>
    <property type="project" value="UniProtKB-SubCell"/>
</dbReference>
<proteinExistence type="inferred from homology"/>
<comment type="subcellular location">
    <subcellularLocation>
        <location evidence="1">Cytoplasm</location>
    </subcellularLocation>
</comment>
<dbReference type="GO" id="GO:0046872">
    <property type="term" value="F:metal ion binding"/>
    <property type="evidence" value="ECO:0007669"/>
    <property type="project" value="UniProtKB-KW"/>
</dbReference>
<keyword evidence="9" id="KW-0460">Magnesium</keyword>
<dbReference type="SUPFAM" id="SSF52540">
    <property type="entry name" value="P-loop containing nucleoside triphosphate hydrolases"/>
    <property type="match status" value="1"/>
</dbReference>
<keyword evidence="7" id="KW-0547">Nucleotide-binding</keyword>
<keyword evidence="8" id="KW-0067">ATP-binding</keyword>
<comment type="caution">
    <text evidence="12">The sequence shown here is derived from an EMBL/GenBank/DDBJ whole genome shotgun (WGS) entry which is preliminary data.</text>
</comment>
<accession>A0A1X2EE47</accession>
<dbReference type="Gene3D" id="3.40.50.300">
    <property type="entry name" value="P-loop containing nucleotide triphosphate hydrolases"/>
    <property type="match status" value="1"/>
</dbReference>
<dbReference type="NCBIfam" id="TIGR00150">
    <property type="entry name" value="T6A_YjeE"/>
    <property type="match status" value="1"/>
</dbReference>